<dbReference type="Proteomes" id="UP000266273">
    <property type="component" value="Unassembled WGS sequence"/>
</dbReference>
<dbReference type="Pfam" id="PF00092">
    <property type="entry name" value="VWA"/>
    <property type="match status" value="1"/>
</dbReference>
<proteinExistence type="predicted"/>
<reference evidence="3 4" key="1">
    <citation type="submission" date="2018-08" db="EMBL/GenBank/DDBJ databases">
        <title>Genomic Encyclopedia of Archaeal and Bacterial Type Strains, Phase II (KMG-II): from individual species to whole genera.</title>
        <authorList>
            <person name="Goeker M."/>
        </authorList>
    </citation>
    <scope>NUCLEOTIDE SEQUENCE [LARGE SCALE GENOMIC DNA]</scope>
    <source>
        <strain evidence="3 4">DSM 5002</strain>
    </source>
</reference>
<comment type="caution">
    <text evidence="3">The sequence shown here is derived from an EMBL/GenBank/DDBJ whole genome shotgun (WGS) entry which is preliminary data.</text>
</comment>
<dbReference type="SUPFAM" id="SSF53300">
    <property type="entry name" value="vWA-like"/>
    <property type="match status" value="1"/>
</dbReference>
<name>A0A397Q243_9HYPH</name>
<evidence type="ECO:0000313" key="4">
    <source>
        <dbReference type="Proteomes" id="UP000266273"/>
    </source>
</evidence>
<keyword evidence="1" id="KW-0732">Signal</keyword>
<dbReference type="InterPro" id="IPR036465">
    <property type="entry name" value="vWFA_dom_sf"/>
</dbReference>
<feature type="signal peptide" evidence="1">
    <location>
        <begin position="1"/>
        <end position="20"/>
    </location>
</feature>
<evidence type="ECO:0000313" key="3">
    <source>
        <dbReference type="EMBL" id="RIA55128.1"/>
    </source>
</evidence>
<organism evidence="3 4">
    <name type="scientific">Dichotomicrobium thermohalophilum</name>
    <dbReference type="NCBI Taxonomy" id="933063"/>
    <lineage>
        <taxon>Bacteria</taxon>
        <taxon>Pseudomonadati</taxon>
        <taxon>Pseudomonadota</taxon>
        <taxon>Alphaproteobacteria</taxon>
        <taxon>Hyphomicrobiales</taxon>
        <taxon>Hyphomicrobiaceae</taxon>
        <taxon>Dichotomicrobium</taxon>
    </lineage>
</organism>
<evidence type="ECO:0000259" key="2">
    <source>
        <dbReference type="PROSITE" id="PS50234"/>
    </source>
</evidence>
<gene>
    <name evidence="3" type="ORF">BXY53_0181</name>
</gene>
<evidence type="ECO:0000256" key="1">
    <source>
        <dbReference type="SAM" id="SignalP"/>
    </source>
</evidence>
<dbReference type="InterPro" id="IPR002035">
    <property type="entry name" value="VWF_A"/>
</dbReference>
<dbReference type="PROSITE" id="PS50234">
    <property type="entry name" value="VWFA"/>
    <property type="match status" value="1"/>
</dbReference>
<sequence length="485" mass="52354">MKVQPILAGVLALGATALFAAPAAAQSDKVMLILDSSRSMWGQIDGVNKVVHAREALARFFKQQEGAFQLGLMAYGHQEKASCDDFAVLQEVGEVEAAGYASAVKNISPKGSTPIAAALDAAADEMAKETGRKHIVLLSDGLDNCEGDPCARARQLAQSVPQMTLHAIAFDKTGKEEQLRQLACVAEPSGGIFKFASNRETLDAALADVAARITAPPQTTQSVVPENVDPEAPVPIKLTAFLSGSEERITRGIVWRVFSGRAGDDGRYEMLHEMQDAQPTLELKPGNYFINVSWGLAHATKRLQVTPGQPAHEQLILKAGAVRLNARQASGAPIDMDDARFDIYSDRTDQFGNRERIIANARSGPAIRLNTGTYYVVSHYGDSNAIVESQVEVKPGKLSEVILIHDASKVTFRLAERRGGEAIADTRWTIKTADGQVVERSAGAFPTHILTSGRYRVEAQHGGRLYVREFELAGGGAQQVEVLMR</sequence>
<keyword evidence="4" id="KW-1185">Reference proteome</keyword>
<feature type="domain" description="VWFA" evidence="2">
    <location>
        <begin position="29"/>
        <end position="213"/>
    </location>
</feature>
<dbReference type="AlphaFoldDB" id="A0A397Q243"/>
<accession>A0A397Q243</accession>
<dbReference type="EMBL" id="QXDF01000001">
    <property type="protein sequence ID" value="RIA55128.1"/>
    <property type="molecule type" value="Genomic_DNA"/>
</dbReference>
<dbReference type="Gene3D" id="3.40.50.410">
    <property type="entry name" value="von Willebrand factor, type A domain"/>
    <property type="match status" value="2"/>
</dbReference>
<dbReference type="SMART" id="SM00327">
    <property type="entry name" value="VWA"/>
    <property type="match status" value="1"/>
</dbReference>
<dbReference type="RefSeq" id="WP_170144281.1">
    <property type="nucleotide sequence ID" value="NZ_QXDF01000001.1"/>
</dbReference>
<feature type="chain" id="PRO_5017297978" evidence="1">
    <location>
        <begin position="21"/>
        <end position="485"/>
    </location>
</feature>
<protein>
    <submittedName>
        <fullName evidence="3">von Willebrand factor type A domain-containing protein</fullName>
    </submittedName>
</protein>